<accession>A0A409W139</accession>
<dbReference type="InterPro" id="IPR044862">
    <property type="entry name" value="Pro_4_hyd_alph_FE2OG_OXY"/>
</dbReference>
<dbReference type="AlphaFoldDB" id="A0A409W139"/>
<dbReference type="Pfam" id="PF13640">
    <property type="entry name" value="2OG-FeII_Oxy_3"/>
    <property type="match status" value="1"/>
</dbReference>
<comment type="similarity">
    <text evidence="1">Belongs to the iron/ascorbate-dependent oxidoreductase family.</text>
</comment>
<evidence type="ECO:0000259" key="2">
    <source>
        <dbReference type="PROSITE" id="PS51471"/>
    </source>
</evidence>
<organism evidence="3 4">
    <name type="scientific">Panaeolus cyanescens</name>
    <dbReference type="NCBI Taxonomy" id="181874"/>
    <lineage>
        <taxon>Eukaryota</taxon>
        <taxon>Fungi</taxon>
        <taxon>Dikarya</taxon>
        <taxon>Basidiomycota</taxon>
        <taxon>Agaricomycotina</taxon>
        <taxon>Agaricomycetes</taxon>
        <taxon>Agaricomycetidae</taxon>
        <taxon>Agaricales</taxon>
        <taxon>Agaricineae</taxon>
        <taxon>Galeropsidaceae</taxon>
        <taxon>Panaeolus</taxon>
    </lineage>
</organism>
<evidence type="ECO:0000256" key="1">
    <source>
        <dbReference type="RuleBase" id="RU003682"/>
    </source>
</evidence>
<keyword evidence="1" id="KW-0479">Metal-binding</keyword>
<keyword evidence="1" id="KW-0560">Oxidoreductase</keyword>
<dbReference type="OrthoDB" id="27483at2759"/>
<dbReference type="STRING" id="181874.A0A409W139"/>
<dbReference type="GO" id="GO:0046872">
    <property type="term" value="F:metal ion binding"/>
    <property type="evidence" value="ECO:0007669"/>
    <property type="project" value="UniProtKB-KW"/>
</dbReference>
<evidence type="ECO:0000313" key="3">
    <source>
        <dbReference type="EMBL" id="PPQ72211.1"/>
    </source>
</evidence>
<evidence type="ECO:0000313" key="4">
    <source>
        <dbReference type="Proteomes" id="UP000284842"/>
    </source>
</evidence>
<keyword evidence="1" id="KW-0408">Iron</keyword>
<dbReference type="Proteomes" id="UP000284842">
    <property type="component" value="Unassembled WGS sequence"/>
</dbReference>
<dbReference type="PROSITE" id="PS51471">
    <property type="entry name" value="FE2OG_OXY"/>
    <property type="match status" value="1"/>
</dbReference>
<dbReference type="PANTHER" id="PTHR33099:SF14">
    <property type="entry name" value="PROLYL 4-HYDROXYLASE ALPHA SUBUNIT FE(2+) 2OG DIOXYGENASE DOMAIN-CONTAINING PROTEIN"/>
    <property type="match status" value="1"/>
</dbReference>
<reference evidence="3 4" key="1">
    <citation type="journal article" date="2018" name="Evol. Lett.">
        <title>Horizontal gene cluster transfer increased hallucinogenic mushroom diversity.</title>
        <authorList>
            <person name="Reynolds H.T."/>
            <person name="Vijayakumar V."/>
            <person name="Gluck-Thaler E."/>
            <person name="Korotkin H.B."/>
            <person name="Matheny P.B."/>
            <person name="Slot J.C."/>
        </authorList>
    </citation>
    <scope>NUCLEOTIDE SEQUENCE [LARGE SCALE GENOMIC DNA]</scope>
    <source>
        <strain evidence="3 4">2629</strain>
    </source>
</reference>
<protein>
    <recommendedName>
        <fullName evidence="2">Fe2OG dioxygenase domain-containing protein</fullName>
    </recommendedName>
</protein>
<proteinExistence type="inferred from homology"/>
<dbReference type="Gene3D" id="2.60.120.620">
    <property type="entry name" value="q2cbj1_9rhob like domain"/>
    <property type="match status" value="1"/>
</dbReference>
<sequence>MSSTQIPEICKAFAECVQAELPYISGTFPLGPNESKLFYQGPNGLGMVDFSNVTDSDLEALSDACQPASFGVGGQDILDVSYRKAGKMDTSRFSSQFSPVTHGIIDLIREDLFKGEDERGIGVELYKLNVYGPGSFFKAHIDTPRSDNMFGSLVVILPTIHTGGSLIFRHGGKEWTFDSAGAVQVGDGASSYQAAYTAFYSDVEHEVTPVLSGYRVTLTYNLYFSSNTAAAGAASIRSQSSITLAIEGHLKSLLSDSSFLHTGGYLGFRLIHKYPVHKSTDLNLLAKTLKGPDARILFACTSLGLRTSLQAFYSWRSSPSSYRDAQDGKKRRIKLTYAMHKAVNADKVSEIDMGDWEDVKEFLEDYCKGKAVRNLGLMAAANMESVQEKPDTQNIYWINPEVKSATKVESAYIAYGNEASLGYIYGAVAIVAEVGDPSKRRTMED</sequence>
<dbReference type="InParanoid" id="A0A409W139"/>
<gene>
    <name evidence="3" type="ORF">CVT24_002368</name>
</gene>
<keyword evidence="4" id="KW-1185">Reference proteome</keyword>
<comment type="caution">
    <text evidence="3">The sequence shown here is derived from an EMBL/GenBank/DDBJ whole genome shotgun (WGS) entry which is preliminary data.</text>
</comment>
<name>A0A409W139_9AGAR</name>
<dbReference type="InterPro" id="IPR005123">
    <property type="entry name" value="Oxoglu/Fe-dep_dioxygenase_dom"/>
</dbReference>
<feature type="domain" description="Fe2OG dioxygenase" evidence="2">
    <location>
        <begin position="122"/>
        <end position="224"/>
    </location>
</feature>
<dbReference type="GO" id="GO:0016491">
    <property type="term" value="F:oxidoreductase activity"/>
    <property type="evidence" value="ECO:0007669"/>
    <property type="project" value="UniProtKB-KW"/>
</dbReference>
<dbReference type="PANTHER" id="PTHR33099">
    <property type="entry name" value="FE2OG DIOXYGENASE DOMAIN-CONTAINING PROTEIN"/>
    <property type="match status" value="1"/>
</dbReference>
<dbReference type="EMBL" id="NHTK01005881">
    <property type="protein sequence ID" value="PPQ72211.1"/>
    <property type="molecule type" value="Genomic_DNA"/>
</dbReference>